<evidence type="ECO:0000256" key="16">
    <source>
        <dbReference type="ARBA" id="ARBA00030592"/>
    </source>
</evidence>
<sequence>MIAGSDIVLERLLALHPKKIDLVLDRVQRLLAALGHPEKKLPPVIHVAGTNGKGSTCAFMRAMLEAQGLKVHVYSSPHLVRFHERIRLAGELITESELAALLEECEEVNGGQPITFFEITTAAAMLAFSRHKADAVILEVGLGGKYDATNVIEKPRAAVITPIGLDHAEFLGNDIAGIAAEKAGIIKKGVPVIIGAQEDLPRDVIVRRADSLGAPVVAFGQDFFAHQEHGRMVYQDMGGLLDLPMPKLFGRHQIENAATAIAALRQSDWVSDAAVEKGLRTVEWPARMQRLTHGPLVEFAPQGAEVWLDGGHNPHGGAAVARALADLEDRADKPLYLISGMLANKDATGYFANFRGLVRHVVTIAIPGEPGSLGAGALYDRVRAAGLEASPAEDVEDAMLQVAAMSRMDEEEAARILICGSLYLAGHVLTENG</sequence>
<evidence type="ECO:0000256" key="8">
    <source>
        <dbReference type="ARBA" id="ARBA00019357"/>
    </source>
</evidence>
<evidence type="ECO:0000256" key="22">
    <source>
        <dbReference type="PIRNR" id="PIRNR001563"/>
    </source>
</evidence>
<comment type="catalytic activity">
    <reaction evidence="21">
        <text>7,8-dihydropteroate + L-glutamate + ATP = 7,8-dihydrofolate + ADP + phosphate + H(+)</text>
        <dbReference type="Rhea" id="RHEA:23584"/>
        <dbReference type="ChEBI" id="CHEBI:15378"/>
        <dbReference type="ChEBI" id="CHEBI:17839"/>
        <dbReference type="ChEBI" id="CHEBI:29985"/>
        <dbReference type="ChEBI" id="CHEBI:30616"/>
        <dbReference type="ChEBI" id="CHEBI:43474"/>
        <dbReference type="ChEBI" id="CHEBI:57451"/>
        <dbReference type="ChEBI" id="CHEBI:456216"/>
        <dbReference type="EC" id="6.3.2.12"/>
    </reaction>
</comment>
<evidence type="ECO:0000313" key="25">
    <source>
        <dbReference type="EMBL" id="NIK90497.1"/>
    </source>
</evidence>
<evidence type="ECO:0000256" key="15">
    <source>
        <dbReference type="ARBA" id="ARBA00030048"/>
    </source>
</evidence>
<evidence type="ECO:0000256" key="1">
    <source>
        <dbReference type="ARBA" id="ARBA00001946"/>
    </source>
</evidence>
<dbReference type="Gene3D" id="3.40.1190.10">
    <property type="entry name" value="Mur-like, catalytic domain"/>
    <property type="match status" value="1"/>
</dbReference>
<dbReference type="InterPro" id="IPR004101">
    <property type="entry name" value="Mur_ligase_C"/>
</dbReference>
<dbReference type="PANTHER" id="PTHR11136">
    <property type="entry name" value="FOLYLPOLYGLUTAMATE SYNTHASE-RELATED"/>
    <property type="match status" value="1"/>
</dbReference>
<dbReference type="Proteomes" id="UP000570514">
    <property type="component" value="Unassembled WGS sequence"/>
</dbReference>
<evidence type="ECO:0000256" key="12">
    <source>
        <dbReference type="ARBA" id="ARBA00022840"/>
    </source>
</evidence>
<dbReference type="RefSeq" id="WP_208414968.1">
    <property type="nucleotide sequence ID" value="NZ_BAAADC010000001.1"/>
</dbReference>
<dbReference type="Gene3D" id="3.90.190.20">
    <property type="entry name" value="Mur ligase, C-terminal domain"/>
    <property type="match status" value="1"/>
</dbReference>
<dbReference type="GO" id="GO:0005737">
    <property type="term" value="C:cytoplasm"/>
    <property type="evidence" value="ECO:0007669"/>
    <property type="project" value="TreeGrafter"/>
</dbReference>
<evidence type="ECO:0000256" key="20">
    <source>
        <dbReference type="ARBA" id="ARBA00049035"/>
    </source>
</evidence>
<dbReference type="PIRSF" id="PIRSF001563">
    <property type="entry name" value="Folylpolyglu_synth"/>
    <property type="match status" value="1"/>
</dbReference>
<comment type="function">
    <text evidence="2">Functions in two distinct reactions of the de novo folate biosynthetic pathway. Catalyzes the addition of a glutamate residue to dihydropteroate (7,8-dihydropteroate or H2Pte) to form dihydrofolate (7,8-dihydrofolate monoglutamate or H2Pte-Glu). Also catalyzes successive additions of L-glutamate to tetrahydrofolate or 10-formyltetrahydrofolate or 5,10-methylenetetrahydrofolate, leading to folylpolyglutamate derivatives.</text>
</comment>
<comment type="pathway">
    <text evidence="3">Cofactor biosynthesis; tetrahydrofolate biosynthesis; 7,8-dihydrofolate from 2-amino-4-hydroxy-6-hydroxymethyl-7,8-dihydropteridine diphosphate and 4-aminobenzoate: step 2/2.</text>
</comment>
<comment type="pathway">
    <text evidence="4">Cofactor biosynthesis; tetrahydrofolylpolyglutamate biosynthesis.</text>
</comment>
<evidence type="ECO:0000259" key="24">
    <source>
        <dbReference type="Pfam" id="PF08245"/>
    </source>
</evidence>
<evidence type="ECO:0000256" key="14">
    <source>
        <dbReference type="ARBA" id="ARBA00022909"/>
    </source>
</evidence>
<keyword evidence="9 22" id="KW-0436">Ligase</keyword>
<proteinExistence type="inferred from homology"/>
<dbReference type="GO" id="GO:0008841">
    <property type="term" value="F:dihydrofolate synthase activity"/>
    <property type="evidence" value="ECO:0007669"/>
    <property type="project" value="UniProtKB-EC"/>
</dbReference>
<name>A0A846N647_9PROT</name>
<dbReference type="PANTHER" id="PTHR11136:SF0">
    <property type="entry name" value="DIHYDROFOLATE SYNTHETASE-RELATED"/>
    <property type="match status" value="1"/>
</dbReference>
<evidence type="ECO:0000256" key="18">
    <source>
        <dbReference type="ARBA" id="ARBA00047493"/>
    </source>
</evidence>
<comment type="catalytic activity">
    <reaction evidence="20">
        <text>(6R)-5,10-methylenetetrahydrofolyl-(gamma-L-Glu)(n) + L-glutamate + ATP = (6R)-5,10-methylenetetrahydrofolyl-(gamma-L-Glu)(n+1) + ADP + phosphate + H(+)</text>
        <dbReference type="Rhea" id="RHEA:51912"/>
        <dbReference type="Rhea" id="RHEA-COMP:13257"/>
        <dbReference type="Rhea" id="RHEA-COMP:13258"/>
        <dbReference type="ChEBI" id="CHEBI:15378"/>
        <dbReference type="ChEBI" id="CHEBI:29985"/>
        <dbReference type="ChEBI" id="CHEBI:30616"/>
        <dbReference type="ChEBI" id="CHEBI:43474"/>
        <dbReference type="ChEBI" id="CHEBI:136572"/>
        <dbReference type="ChEBI" id="CHEBI:456216"/>
        <dbReference type="EC" id="6.3.2.17"/>
    </reaction>
</comment>
<accession>A0A846N647</accession>
<dbReference type="SUPFAM" id="SSF53244">
    <property type="entry name" value="MurD-like peptide ligases, peptide-binding domain"/>
    <property type="match status" value="1"/>
</dbReference>
<dbReference type="GO" id="GO:0005524">
    <property type="term" value="F:ATP binding"/>
    <property type="evidence" value="ECO:0007669"/>
    <property type="project" value="UniProtKB-KW"/>
</dbReference>
<dbReference type="GO" id="GO:0046654">
    <property type="term" value="P:tetrahydrofolate biosynthetic process"/>
    <property type="evidence" value="ECO:0007669"/>
    <property type="project" value="UniProtKB-UniPathway"/>
</dbReference>
<organism evidence="25 26">
    <name type="scientific">Rhizomicrobium palustre</name>
    <dbReference type="NCBI Taxonomy" id="189966"/>
    <lineage>
        <taxon>Bacteria</taxon>
        <taxon>Pseudomonadati</taxon>
        <taxon>Pseudomonadota</taxon>
        <taxon>Alphaproteobacteria</taxon>
        <taxon>Micropepsales</taxon>
        <taxon>Micropepsaceae</taxon>
        <taxon>Rhizomicrobium</taxon>
    </lineage>
</organism>
<evidence type="ECO:0000256" key="2">
    <source>
        <dbReference type="ARBA" id="ARBA00002714"/>
    </source>
</evidence>
<evidence type="ECO:0000256" key="19">
    <source>
        <dbReference type="ARBA" id="ARBA00047808"/>
    </source>
</evidence>
<dbReference type="InterPro" id="IPR001645">
    <property type="entry name" value="Folylpolyglutamate_synth"/>
</dbReference>
<evidence type="ECO:0000256" key="11">
    <source>
        <dbReference type="ARBA" id="ARBA00022741"/>
    </source>
</evidence>
<evidence type="ECO:0000256" key="6">
    <source>
        <dbReference type="ARBA" id="ARBA00013023"/>
    </source>
</evidence>
<dbReference type="GO" id="GO:0046656">
    <property type="term" value="P:folic acid biosynthetic process"/>
    <property type="evidence" value="ECO:0007669"/>
    <property type="project" value="UniProtKB-KW"/>
</dbReference>
<dbReference type="FunFam" id="3.40.1190.10:FF:000011">
    <property type="entry name" value="Folylpolyglutamate synthase/dihydrofolate synthase"/>
    <property type="match status" value="1"/>
</dbReference>
<dbReference type="InterPro" id="IPR013221">
    <property type="entry name" value="Mur_ligase_cen"/>
</dbReference>
<dbReference type="GO" id="GO:0004326">
    <property type="term" value="F:tetrahydrofolylpolyglutamate synthase activity"/>
    <property type="evidence" value="ECO:0007669"/>
    <property type="project" value="UniProtKB-EC"/>
</dbReference>
<gene>
    <name evidence="25" type="ORF">FHS83_003815</name>
</gene>
<dbReference type="InterPro" id="IPR036565">
    <property type="entry name" value="Mur-like_cat_sf"/>
</dbReference>
<dbReference type="Pfam" id="PF02875">
    <property type="entry name" value="Mur_ligase_C"/>
    <property type="match status" value="1"/>
</dbReference>
<dbReference type="Pfam" id="PF08245">
    <property type="entry name" value="Mur_ligase_M"/>
    <property type="match status" value="1"/>
</dbReference>
<evidence type="ECO:0000256" key="3">
    <source>
        <dbReference type="ARBA" id="ARBA00004799"/>
    </source>
</evidence>
<reference evidence="25 26" key="1">
    <citation type="submission" date="2020-03" db="EMBL/GenBank/DDBJ databases">
        <title>Genomic Encyclopedia of Type Strains, Phase IV (KMG-IV): sequencing the most valuable type-strain genomes for metagenomic binning, comparative biology and taxonomic classification.</title>
        <authorList>
            <person name="Goeker M."/>
        </authorList>
    </citation>
    <scope>NUCLEOTIDE SEQUENCE [LARGE SCALE GENOMIC DNA]</scope>
    <source>
        <strain evidence="25 26">DSM 19867</strain>
    </source>
</reference>
<evidence type="ECO:0000256" key="9">
    <source>
        <dbReference type="ARBA" id="ARBA00022598"/>
    </source>
</evidence>
<comment type="cofactor">
    <cofactor evidence="1">
        <name>Mg(2+)</name>
        <dbReference type="ChEBI" id="CHEBI:18420"/>
    </cofactor>
</comment>
<dbReference type="NCBIfam" id="TIGR01499">
    <property type="entry name" value="folC"/>
    <property type="match status" value="1"/>
</dbReference>
<evidence type="ECO:0000259" key="23">
    <source>
        <dbReference type="Pfam" id="PF02875"/>
    </source>
</evidence>
<keyword evidence="26" id="KW-1185">Reference proteome</keyword>
<keyword evidence="13" id="KW-0460">Magnesium</keyword>
<evidence type="ECO:0000256" key="10">
    <source>
        <dbReference type="ARBA" id="ARBA00022723"/>
    </source>
</evidence>
<dbReference type="InterPro" id="IPR036615">
    <property type="entry name" value="Mur_ligase_C_dom_sf"/>
</dbReference>
<comment type="catalytic activity">
    <reaction evidence="19">
        <text>10-formyltetrahydrofolyl-(gamma-L-Glu)(n) + L-glutamate + ATP = 10-formyltetrahydrofolyl-(gamma-L-Glu)(n+1) + ADP + phosphate + H(+)</text>
        <dbReference type="Rhea" id="RHEA:51904"/>
        <dbReference type="Rhea" id="RHEA-COMP:13088"/>
        <dbReference type="Rhea" id="RHEA-COMP:14300"/>
        <dbReference type="ChEBI" id="CHEBI:15378"/>
        <dbReference type="ChEBI" id="CHEBI:29985"/>
        <dbReference type="ChEBI" id="CHEBI:30616"/>
        <dbReference type="ChEBI" id="CHEBI:43474"/>
        <dbReference type="ChEBI" id="CHEBI:134413"/>
        <dbReference type="ChEBI" id="CHEBI:456216"/>
        <dbReference type="EC" id="6.3.2.17"/>
    </reaction>
</comment>
<evidence type="ECO:0000313" key="26">
    <source>
        <dbReference type="Proteomes" id="UP000570514"/>
    </source>
</evidence>
<feature type="domain" description="Mur ligase C-terminal" evidence="23">
    <location>
        <begin position="300"/>
        <end position="421"/>
    </location>
</feature>
<evidence type="ECO:0000256" key="13">
    <source>
        <dbReference type="ARBA" id="ARBA00022842"/>
    </source>
</evidence>
<dbReference type="EC" id="6.3.2.17" evidence="7"/>
<evidence type="ECO:0000256" key="7">
    <source>
        <dbReference type="ARBA" id="ARBA00013025"/>
    </source>
</evidence>
<feature type="domain" description="Mur ligase central" evidence="24">
    <location>
        <begin position="47"/>
        <end position="263"/>
    </location>
</feature>
<dbReference type="EC" id="6.3.2.12" evidence="6"/>
<dbReference type="AlphaFoldDB" id="A0A846N647"/>
<comment type="catalytic activity">
    <reaction evidence="18">
        <text>(6S)-5,6,7,8-tetrahydrofolyl-(gamma-L-Glu)(n) + L-glutamate + ATP = (6S)-5,6,7,8-tetrahydrofolyl-(gamma-L-Glu)(n+1) + ADP + phosphate + H(+)</text>
        <dbReference type="Rhea" id="RHEA:10580"/>
        <dbReference type="Rhea" id="RHEA-COMP:14738"/>
        <dbReference type="Rhea" id="RHEA-COMP:14740"/>
        <dbReference type="ChEBI" id="CHEBI:15378"/>
        <dbReference type="ChEBI" id="CHEBI:29985"/>
        <dbReference type="ChEBI" id="CHEBI:30616"/>
        <dbReference type="ChEBI" id="CHEBI:43474"/>
        <dbReference type="ChEBI" id="CHEBI:141005"/>
        <dbReference type="ChEBI" id="CHEBI:456216"/>
        <dbReference type="EC" id="6.3.2.17"/>
    </reaction>
</comment>
<evidence type="ECO:0000256" key="17">
    <source>
        <dbReference type="ARBA" id="ARBA00032510"/>
    </source>
</evidence>
<comment type="caution">
    <text evidence="25">The sequence shown here is derived from an EMBL/GenBank/DDBJ whole genome shotgun (WGS) entry which is preliminary data.</text>
</comment>
<protein>
    <recommendedName>
        <fullName evidence="8">Dihydrofolate synthase/folylpolyglutamate synthase</fullName>
        <ecNumber evidence="6">6.3.2.12</ecNumber>
        <ecNumber evidence="7">6.3.2.17</ecNumber>
    </recommendedName>
    <alternativeName>
        <fullName evidence="17">Folylpoly-gamma-glutamate synthetase-dihydrofolate synthetase</fullName>
    </alternativeName>
    <alternativeName>
        <fullName evidence="15">Folylpolyglutamate synthetase</fullName>
    </alternativeName>
    <alternativeName>
        <fullName evidence="16">Tetrahydrofolylpolyglutamate synthase</fullName>
    </alternativeName>
</protein>
<evidence type="ECO:0000256" key="21">
    <source>
        <dbReference type="ARBA" id="ARBA00049161"/>
    </source>
</evidence>
<dbReference type="GO" id="GO:0046872">
    <property type="term" value="F:metal ion binding"/>
    <property type="evidence" value="ECO:0007669"/>
    <property type="project" value="UniProtKB-KW"/>
</dbReference>
<dbReference type="PROSITE" id="PS01012">
    <property type="entry name" value="FOLYLPOLYGLU_SYNT_2"/>
    <property type="match status" value="1"/>
</dbReference>
<dbReference type="EMBL" id="JAASRM010000001">
    <property type="protein sequence ID" value="NIK90497.1"/>
    <property type="molecule type" value="Genomic_DNA"/>
</dbReference>
<evidence type="ECO:0000256" key="4">
    <source>
        <dbReference type="ARBA" id="ARBA00005150"/>
    </source>
</evidence>
<dbReference type="InterPro" id="IPR018109">
    <property type="entry name" value="Folylpolyglutamate_synth_CS"/>
</dbReference>
<keyword evidence="10" id="KW-0479">Metal-binding</keyword>
<keyword evidence="11 22" id="KW-0547">Nucleotide-binding</keyword>
<keyword evidence="14" id="KW-0289">Folate biosynthesis</keyword>
<dbReference type="SUPFAM" id="SSF53623">
    <property type="entry name" value="MurD-like peptide ligases, catalytic domain"/>
    <property type="match status" value="1"/>
</dbReference>
<comment type="similarity">
    <text evidence="5 22">Belongs to the folylpolyglutamate synthase family.</text>
</comment>
<keyword evidence="12 22" id="KW-0067">ATP-binding</keyword>
<evidence type="ECO:0000256" key="5">
    <source>
        <dbReference type="ARBA" id="ARBA00008276"/>
    </source>
</evidence>
<dbReference type="UniPathway" id="UPA00077">
    <property type="reaction ID" value="UER00157"/>
</dbReference>